<dbReference type="PROSITE" id="PS50850">
    <property type="entry name" value="MFS"/>
    <property type="match status" value="1"/>
</dbReference>
<dbReference type="Gene3D" id="1.20.1250.20">
    <property type="entry name" value="MFS general substrate transporter like domains"/>
    <property type="match status" value="2"/>
</dbReference>
<accession>A0A3G9IY04</accession>
<evidence type="ECO:0000256" key="5">
    <source>
        <dbReference type="SAM" id="Phobius"/>
    </source>
</evidence>
<proteinExistence type="predicted"/>
<dbReference type="RefSeq" id="WP_231998637.1">
    <property type="nucleotide sequence ID" value="NZ_AP019307.1"/>
</dbReference>
<evidence type="ECO:0000256" key="3">
    <source>
        <dbReference type="ARBA" id="ARBA00022989"/>
    </source>
</evidence>
<dbReference type="AlphaFoldDB" id="A0A3G9IY04"/>
<evidence type="ECO:0000256" key="2">
    <source>
        <dbReference type="ARBA" id="ARBA00022692"/>
    </source>
</evidence>
<feature type="domain" description="Major facilitator superfamily (MFS) profile" evidence="6">
    <location>
        <begin position="1"/>
        <end position="384"/>
    </location>
</feature>
<keyword evidence="4 5" id="KW-0472">Membrane</keyword>
<dbReference type="PANTHER" id="PTHR23527">
    <property type="entry name" value="BLL3282 PROTEIN"/>
    <property type="match status" value="1"/>
</dbReference>
<evidence type="ECO:0000313" key="7">
    <source>
        <dbReference type="EMBL" id="BBH17293.1"/>
    </source>
</evidence>
<keyword evidence="2 5" id="KW-0812">Transmembrane</keyword>
<dbReference type="InterPro" id="IPR036259">
    <property type="entry name" value="MFS_trans_sf"/>
</dbReference>
<dbReference type="GO" id="GO:0022857">
    <property type="term" value="F:transmembrane transporter activity"/>
    <property type="evidence" value="ECO:0007669"/>
    <property type="project" value="InterPro"/>
</dbReference>
<protein>
    <submittedName>
        <fullName evidence="7">Putative major facilitator superfamily protein</fullName>
    </submittedName>
</protein>
<keyword evidence="3 5" id="KW-1133">Transmembrane helix</keyword>
<feature type="transmembrane region" description="Helical" evidence="5">
    <location>
        <begin position="235"/>
        <end position="253"/>
    </location>
</feature>
<feature type="transmembrane region" description="Helical" evidence="5">
    <location>
        <begin position="141"/>
        <end position="157"/>
    </location>
</feature>
<evidence type="ECO:0000256" key="4">
    <source>
        <dbReference type="ARBA" id="ARBA00023136"/>
    </source>
</evidence>
<dbReference type="Proteomes" id="UP000271573">
    <property type="component" value="Chromosome"/>
</dbReference>
<feature type="transmembrane region" description="Helical" evidence="5">
    <location>
        <begin position="44"/>
        <end position="65"/>
    </location>
</feature>
<feature type="transmembrane region" description="Helical" evidence="5">
    <location>
        <begin position="96"/>
        <end position="120"/>
    </location>
</feature>
<evidence type="ECO:0000259" key="6">
    <source>
        <dbReference type="PROSITE" id="PS50850"/>
    </source>
</evidence>
<dbReference type="PANTHER" id="PTHR23527:SF1">
    <property type="entry name" value="BLL3282 PROTEIN"/>
    <property type="match status" value="1"/>
</dbReference>
<dbReference type="EMBL" id="AP019307">
    <property type="protein sequence ID" value="BBH17293.1"/>
    <property type="molecule type" value="Genomic_DNA"/>
</dbReference>
<sequence length="386" mass="39644">MSSRPWTILGVSTFAQTAASASMSGAPFLIPALHHQGLTVAQASLLVAAPVAGVMLTLVAWGWFADHVGERVALMAGLSLTVLADVGAAFAHSHLLLGICWLIAGASAAAVPSASGRVVVGWFPPHRRGLAMGIRQMAQPAGLAVASATLPAVAAAYDLRTALLIPAAFAAAALVAVAIWVVDPPRGERTAHVATNPYRGDLFLTRVHVVSVLLVIPQFVVWTFSLVWLVDGRGWAPAAAGLAVSIANLLGAFGRIAAGQLSDAVASRMRPIRWIAYAAAATMTILGLIAGGPIWVAVAVMFIASVLTVADNGLAFTAVAERAGPWWSGRALGVQNTSQFLASAIVAPLGGLAITHLGFGWTFGLAAIPALAAIALVPVRDERPLS</sequence>
<feature type="transmembrane region" description="Helical" evidence="5">
    <location>
        <begin position="163"/>
        <end position="182"/>
    </location>
</feature>
<dbReference type="InterPro" id="IPR011701">
    <property type="entry name" value="MFS"/>
</dbReference>
<comment type="subcellular location">
    <subcellularLocation>
        <location evidence="1">Cell membrane</location>
        <topology evidence="1">Multi-pass membrane protein</topology>
    </subcellularLocation>
</comment>
<name>A0A3G9IY04_9ACTN</name>
<feature type="transmembrane region" description="Helical" evidence="5">
    <location>
        <begin position="203"/>
        <end position="229"/>
    </location>
</feature>
<dbReference type="Pfam" id="PF07690">
    <property type="entry name" value="MFS_1"/>
    <property type="match status" value="1"/>
</dbReference>
<feature type="transmembrane region" description="Helical" evidence="5">
    <location>
        <begin position="358"/>
        <end position="379"/>
    </location>
</feature>
<feature type="transmembrane region" description="Helical" evidence="5">
    <location>
        <begin position="274"/>
        <end position="307"/>
    </location>
</feature>
<evidence type="ECO:0000256" key="1">
    <source>
        <dbReference type="ARBA" id="ARBA00004651"/>
    </source>
</evidence>
<organism evidence="7 8">
    <name type="scientific">Nocardioides baekrokdamisoli</name>
    <dbReference type="NCBI Taxonomy" id="1804624"/>
    <lineage>
        <taxon>Bacteria</taxon>
        <taxon>Bacillati</taxon>
        <taxon>Actinomycetota</taxon>
        <taxon>Actinomycetes</taxon>
        <taxon>Propionibacteriales</taxon>
        <taxon>Nocardioidaceae</taxon>
        <taxon>Nocardioides</taxon>
    </lineage>
</organism>
<dbReference type="GO" id="GO:0005886">
    <property type="term" value="C:plasma membrane"/>
    <property type="evidence" value="ECO:0007669"/>
    <property type="project" value="UniProtKB-SubCell"/>
</dbReference>
<keyword evidence="8" id="KW-1185">Reference proteome</keyword>
<dbReference type="InterPro" id="IPR020846">
    <property type="entry name" value="MFS_dom"/>
</dbReference>
<gene>
    <name evidence="7" type="ORF">Back2_15800</name>
</gene>
<dbReference type="KEGG" id="nbe:Back2_15800"/>
<feature type="transmembrane region" description="Helical" evidence="5">
    <location>
        <begin position="72"/>
        <end position="90"/>
    </location>
</feature>
<dbReference type="InterPro" id="IPR052952">
    <property type="entry name" value="MFS-Transporter"/>
</dbReference>
<reference evidence="7 8" key="1">
    <citation type="submission" date="2018-11" db="EMBL/GenBank/DDBJ databases">
        <title>Complete genome sequence of Nocardioides baekrokdamisoli strain KCTC 39748.</title>
        <authorList>
            <person name="Kang S.W."/>
            <person name="Lee K.C."/>
            <person name="Kim K.K."/>
            <person name="Kim J.S."/>
            <person name="Kim D.S."/>
            <person name="Ko S.H."/>
            <person name="Yang S.H."/>
            <person name="Shin Y.K."/>
            <person name="Lee J.S."/>
        </authorList>
    </citation>
    <scope>NUCLEOTIDE SEQUENCE [LARGE SCALE GENOMIC DNA]</scope>
    <source>
        <strain evidence="7 8">KCTC 39748</strain>
    </source>
</reference>
<evidence type="ECO:0000313" key="8">
    <source>
        <dbReference type="Proteomes" id="UP000271573"/>
    </source>
</evidence>
<dbReference type="SUPFAM" id="SSF103473">
    <property type="entry name" value="MFS general substrate transporter"/>
    <property type="match status" value="1"/>
</dbReference>